<evidence type="ECO:0000313" key="1">
    <source>
        <dbReference type="EMBL" id="GAH43038.1"/>
    </source>
</evidence>
<proteinExistence type="predicted"/>
<protein>
    <submittedName>
        <fullName evidence="1">Uncharacterized protein</fullName>
    </submittedName>
</protein>
<comment type="caution">
    <text evidence="1">The sequence shown here is derived from an EMBL/GenBank/DDBJ whole genome shotgun (WGS) entry which is preliminary data.</text>
</comment>
<sequence length="42" mass="5251">AVKFIKTHFEGLKFTELRDFILRHKLPERYKNRVQEFKVFLK</sequence>
<feature type="non-terminal residue" evidence="1">
    <location>
        <position position="1"/>
    </location>
</feature>
<gene>
    <name evidence="1" type="ORF">S03H2_24939</name>
</gene>
<dbReference type="EMBL" id="BARU01013987">
    <property type="protein sequence ID" value="GAH43038.1"/>
    <property type="molecule type" value="Genomic_DNA"/>
</dbReference>
<organism evidence="1">
    <name type="scientific">marine sediment metagenome</name>
    <dbReference type="NCBI Taxonomy" id="412755"/>
    <lineage>
        <taxon>unclassified sequences</taxon>
        <taxon>metagenomes</taxon>
        <taxon>ecological metagenomes</taxon>
    </lineage>
</organism>
<reference evidence="1" key="1">
    <citation type="journal article" date="2014" name="Front. Microbiol.">
        <title>High frequency of phylogenetically diverse reductive dehalogenase-homologous genes in deep subseafloor sedimentary metagenomes.</title>
        <authorList>
            <person name="Kawai M."/>
            <person name="Futagami T."/>
            <person name="Toyoda A."/>
            <person name="Takaki Y."/>
            <person name="Nishi S."/>
            <person name="Hori S."/>
            <person name="Arai W."/>
            <person name="Tsubouchi T."/>
            <person name="Morono Y."/>
            <person name="Uchiyama I."/>
            <person name="Ito T."/>
            <person name="Fujiyama A."/>
            <person name="Inagaki F."/>
            <person name="Takami H."/>
        </authorList>
    </citation>
    <scope>NUCLEOTIDE SEQUENCE</scope>
    <source>
        <strain evidence="1">Expedition CK06-06</strain>
    </source>
</reference>
<name>X1HCK9_9ZZZZ</name>
<dbReference type="AlphaFoldDB" id="X1HCK9"/>
<accession>X1HCK9</accession>